<name>A0A6C2YRK4_9BACT</name>
<keyword evidence="5" id="KW-1185">Reference proteome</keyword>
<dbReference type="InterPro" id="IPR011006">
    <property type="entry name" value="CheY-like_superfamily"/>
</dbReference>
<evidence type="ECO:0000313" key="5">
    <source>
        <dbReference type="Proteomes" id="UP000464378"/>
    </source>
</evidence>
<organism evidence="4">
    <name type="scientific">Tuwongella immobilis</name>
    <dbReference type="NCBI Taxonomy" id="692036"/>
    <lineage>
        <taxon>Bacteria</taxon>
        <taxon>Pseudomonadati</taxon>
        <taxon>Planctomycetota</taxon>
        <taxon>Planctomycetia</taxon>
        <taxon>Gemmatales</taxon>
        <taxon>Gemmataceae</taxon>
        <taxon>Tuwongella</taxon>
    </lineage>
</organism>
<dbReference type="InParanoid" id="A0A6C2YRK4"/>
<dbReference type="InterPro" id="IPR050595">
    <property type="entry name" value="Bact_response_regulator"/>
</dbReference>
<dbReference type="AlphaFoldDB" id="A0A6C2YRK4"/>
<dbReference type="PROSITE" id="PS50110">
    <property type="entry name" value="RESPONSE_REGULATORY"/>
    <property type="match status" value="1"/>
</dbReference>
<evidence type="ECO:0000256" key="2">
    <source>
        <dbReference type="PROSITE-ProRule" id="PRU00169"/>
    </source>
</evidence>
<dbReference type="GO" id="GO:0016301">
    <property type="term" value="F:kinase activity"/>
    <property type="evidence" value="ECO:0007669"/>
    <property type="project" value="UniProtKB-KW"/>
</dbReference>
<evidence type="ECO:0000256" key="1">
    <source>
        <dbReference type="ARBA" id="ARBA00022553"/>
    </source>
</evidence>
<dbReference type="PANTHER" id="PTHR44591:SF3">
    <property type="entry name" value="RESPONSE REGULATORY DOMAIN-CONTAINING PROTEIN"/>
    <property type="match status" value="1"/>
</dbReference>
<keyword evidence="1 2" id="KW-0597">Phosphoprotein</keyword>
<protein>
    <recommendedName>
        <fullName evidence="3">Response regulatory domain-containing protein</fullName>
    </recommendedName>
</protein>
<dbReference type="Gene3D" id="3.40.50.2300">
    <property type="match status" value="1"/>
</dbReference>
<proteinExistence type="predicted"/>
<dbReference type="KEGG" id="tim:GMBLW1_03450"/>
<feature type="domain" description="Response regulatory" evidence="3">
    <location>
        <begin position="4"/>
        <end position="119"/>
    </location>
</feature>
<evidence type="ECO:0000259" key="3">
    <source>
        <dbReference type="PROSITE" id="PS50110"/>
    </source>
</evidence>
<dbReference type="GO" id="GO:0000160">
    <property type="term" value="P:phosphorelay signal transduction system"/>
    <property type="evidence" value="ECO:0007669"/>
    <property type="project" value="InterPro"/>
</dbReference>
<dbReference type="RefSeq" id="WP_162658788.1">
    <property type="nucleotide sequence ID" value="NZ_LR593887.1"/>
</dbReference>
<feature type="modified residue" description="4-aspartylphosphate" evidence="2">
    <location>
        <position position="53"/>
    </location>
</feature>
<gene>
    <name evidence="4" type="ORF">GMBLW1_03450</name>
</gene>
<dbReference type="SMART" id="SM00448">
    <property type="entry name" value="REC"/>
    <property type="match status" value="1"/>
</dbReference>
<sequence>MPHRVLVVEDHTGVGQLLKVVLERQGAAVCWVTTGSEAEQKIGDFQPTIVMIDQGLPDTDGSTLAGEIRKRYPTVRPVLIGMSGGYLESGEDAEMQGFDRCISKPIPVGQLKSLLEEYPLAESGEGSQSSG</sequence>
<dbReference type="InterPro" id="IPR001789">
    <property type="entry name" value="Sig_transdc_resp-reg_receiver"/>
</dbReference>
<dbReference type="EMBL" id="LR593887">
    <property type="protein sequence ID" value="VTS04598.1"/>
    <property type="molecule type" value="Genomic_DNA"/>
</dbReference>
<dbReference type="PANTHER" id="PTHR44591">
    <property type="entry name" value="STRESS RESPONSE REGULATOR PROTEIN 1"/>
    <property type="match status" value="1"/>
</dbReference>
<accession>A0A6C2YRK4</accession>
<keyword evidence="4" id="KW-0808">Transferase</keyword>
<dbReference type="Proteomes" id="UP000464378">
    <property type="component" value="Chromosome"/>
</dbReference>
<keyword evidence="4" id="KW-0418">Kinase</keyword>
<dbReference type="SUPFAM" id="SSF52172">
    <property type="entry name" value="CheY-like"/>
    <property type="match status" value="1"/>
</dbReference>
<dbReference type="EMBL" id="LR586016">
    <property type="protein sequence ID" value="VIP03615.1"/>
    <property type="molecule type" value="Genomic_DNA"/>
</dbReference>
<dbReference type="Pfam" id="PF00072">
    <property type="entry name" value="Response_reg"/>
    <property type="match status" value="1"/>
</dbReference>
<reference evidence="4" key="1">
    <citation type="submission" date="2019-04" db="EMBL/GenBank/DDBJ databases">
        <authorList>
            <consortium name="Science for Life Laboratories"/>
        </authorList>
    </citation>
    <scope>NUCLEOTIDE SEQUENCE</scope>
    <source>
        <strain evidence="4">MBLW1</strain>
    </source>
</reference>
<evidence type="ECO:0000313" key="4">
    <source>
        <dbReference type="EMBL" id="VIP03615.1"/>
    </source>
</evidence>